<accession>A0A6J6QGS0</accession>
<dbReference type="EMBL" id="CAEZYI010000001">
    <property type="protein sequence ID" value="CAB4710089.1"/>
    <property type="molecule type" value="Genomic_DNA"/>
</dbReference>
<name>A0A6J6QGS0_9ZZZZ</name>
<protein>
    <submittedName>
        <fullName evidence="1">Unannotated protein</fullName>
    </submittedName>
</protein>
<dbReference type="InterPro" id="IPR021456">
    <property type="entry name" value="DUF3107"/>
</dbReference>
<gene>
    <name evidence="1" type="ORF">UFOPK2662_00042</name>
</gene>
<dbReference type="Pfam" id="PF11305">
    <property type="entry name" value="DUF3107"/>
    <property type="match status" value="1"/>
</dbReference>
<reference evidence="1" key="1">
    <citation type="submission" date="2020-05" db="EMBL/GenBank/DDBJ databases">
        <authorList>
            <person name="Chiriac C."/>
            <person name="Salcher M."/>
            <person name="Ghai R."/>
            <person name="Kavagutti S V."/>
        </authorList>
    </citation>
    <scope>NUCLEOTIDE SEQUENCE</scope>
</reference>
<proteinExistence type="predicted"/>
<organism evidence="1">
    <name type="scientific">freshwater metagenome</name>
    <dbReference type="NCBI Taxonomy" id="449393"/>
    <lineage>
        <taxon>unclassified sequences</taxon>
        <taxon>metagenomes</taxon>
        <taxon>ecological metagenomes</taxon>
    </lineage>
</organism>
<sequence length="85" mass="8807">MSTKKTDSTVKSEVRIAVARVASDLFFESAQSATEIKSAVADALASGKPLSLTDVRGHEIIVPADKIGYVEVGVAASRRVGFGAA</sequence>
<dbReference type="AlphaFoldDB" id="A0A6J6QGS0"/>
<evidence type="ECO:0000313" key="1">
    <source>
        <dbReference type="EMBL" id="CAB4710089.1"/>
    </source>
</evidence>